<feature type="compositionally biased region" description="Low complexity" evidence="1">
    <location>
        <begin position="310"/>
        <end position="324"/>
    </location>
</feature>
<feature type="compositionally biased region" description="Pro residues" evidence="1">
    <location>
        <begin position="325"/>
        <end position="353"/>
    </location>
</feature>
<organism evidence="2 3">
    <name type="scientific">Volvox reticuliferus</name>
    <dbReference type="NCBI Taxonomy" id="1737510"/>
    <lineage>
        <taxon>Eukaryota</taxon>
        <taxon>Viridiplantae</taxon>
        <taxon>Chlorophyta</taxon>
        <taxon>core chlorophytes</taxon>
        <taxon>Chlorophyceae</taxon>
        <taxon>CS clade</taxon>
        <taxon>Chlamydomonadales</taxon>
        <taxon>Volvocaceae</taxon>
        <taxon>Volvox</taxon>
    </lineage>
</organism>
<evidence type="ECO:0008006" key="4">
    <source>
        <dbReference type="Google" id="ProtNLM"/>
    </source>
</evidence>
<feature type="region of interest" description="Disordered" evidence="1">
    <location>
        <begin position="296"/>
        <end position="368"/>
    </location>
</feature>
<accession>A0A8J4G064</accession>
<proteinExistence type="predicted"/>
<evidence type="ECO:0000313" key="2">
    <source>
        <dbReference type="EMBL" id="GIL97707.1"/>
    </source>
</evidence>
<dbReference type="Proteomes" id="UP000722791">
    <property type="component" value="Unassembled WGS sequence"/>
</dbReference>
<gene>
    <name evidence="2" type="ORF">Vretimale_3288</name>
</gene>
<name>A0A8J4G064_9CHLO</name>
<reference evidence="2" key="1">
    <citation type="journal article" date="2021" name="Proc. Natl. Acad. Sci. U.S.A.">
        <title>Three genomes in the algal genus Volvox reveal the fate of a haploid sex-determining region after a transition to homothallism.</title>
        <authorList>
            <person name="Yamamoto K."/>
            <person name="Hamaji T."/>
            <person name="Kawai-Toyooka H."/>
            <person name="Matsuzaki R."/>
            <person name="Takahashi F."/>
            <person name="Nishimura Y."/>
            <person name="Kawachi M."/>
            <person name="Noguchi H."/>
            <person name="Minakuchi Y."/>
            <person name="Umen J.G."/>
            <person name="Toyoda A."/>
            <person name="Nozaki H."/>
        </authorList>
    </citation>
    <scope>NUCLEOTIDE SEQUENCE</scope>
    <source>
        <strain evidence="2">NIES-3785</strain>
    </source>
</reference>
<comment type="caution">
    <text evidence="2">The sequence shown here is derived from an EMBL/GenBank/DDBJ whole genome shotgun (WGS) entry which is preliminary data.</text>
</comment>
<dbReference type="EMBL" id="BNCQ01000004">
    <property type="protein sequence ID" value="GIL97707.1"/>
    <property type="molecule type" value="Genomic_DNA"/>
</dbReference>
<sequence>RTSPNYRYLNPELVANICMLTVSLLWQGVYHTISCSQVPIYTVHCRIRLQMQMYVPGPTRLTLFSSRGLLPLALYLAVVLMTEIKQVDSARTSLFRGSQQASIMSVHKLQNNCVCSPYTLRYTGLVLQSSNGDAKHCFFVSFRGCDASSPCCEALLQDRVNSLYLYTAGSECLEQYPAISRVEVNGSRWEKWEERSNPSSPPGVIRGDHLAGIRIFDLAAEYSTLVGTTVCFTTTSTGQHCPGAGKMMCEHPAACRFAVTAESSDNSDDSETSVAVCPVLGRQHWRANLLEQGFATTNNSNSLSPPPAKRPMSSPRRSSPSPRRLQPPPPRHFRRPPPSPKPLRPPPEFPSSPSPSSDSKTSDAVADSTSHVCGAISLDSPVDTSGGLTYTIGKQISCEDAADWMAKNLTAVALDTGAQIATPFALETCLTAYMPQPAWPMLPTVLVCGSFTNVEEAAKIQDKVDRILAEWRYLILGWKLPVGYPPAPFCPPAGYTIRTSVWGDDERSPLGYLDIQCSSQPLYYPQPQHSAGGEFNVALPE</sequence>
<feature type="non-terminal residue" evidence="2">
    <location>
        <position position="541"/>
    </location>
</feature>
<evidence type="ECO:0000256" key="1">
    <source>
        <dbReference type="SAM" id="MobiDB-lite"/>
    </source>
</evidence>
<protein>
    <recommendedName>
        <fullName evidence="4">Pherophorin domain-containing protein</fullName>
    </recommendedName>
</protein>
<evidence type="ECO:0000313" key="3">
    <source>
        <dbReference type="Proteomes" id="UP000722791"/>
    </source>
</evidence>
<dbReference type="AlphaFoldDB" id="A0A8J4G064"/>